<dbReference type="Pfam" id="PF12796">
    <property type="entry name" value="Ank_2"/>
    <property type="match status" value="1"/>
</dbReference>
<evidence type="ECO:0000256" key="2">
    <source>
        <dbReference type="ARBA" id="ARBA00023043"/>
    </source>
</evidence>
<sequence length="157" mass="17133">ELLLAAAKQDNDEILEEIFSQPGSYEINYTDSIGNTALHYAAQFGSLTAIRLLLEQENIKVNSQNRLEGDTPLHKAVQYTDDPSVAFAVVETLLDAGADPRILNKNKQRPVQLVDTGNEELKNLLRQAAASFEIDASELAQDDDSDDGEPASDVSSD</sequence>
<dbReference type="PANTHER" id="PTHR24171:SF8">
    <property type="entry name" value="BRCA1-ASSOCIATED RING DOMAIN PROTEIN 1"/>
    <property type="match status" value="1"/>
</dbReference>
<dbReference type="InterPro" id="IPR002110">
    <property type="entry name" value="Ankyrin_rpt"/>
</dbReference>
<dbReference type="PROSITE" id="PS50297">
    <property type="entry name" value="ANK_REP_REGION"/>
    <property type="match status" value="2"/>
</dbReference>
<dbReference type="GO" id="GO:0004842">
    <property type="term" value="F:ubiquitin-protein transferase activity"/>
    <property type="evidence" value="ECO:0007669"/>
    <property type="project" value="TreeGrafter"/>
</dbReference>
<dbReference type="SMART" id="SM00248">
    <property type="entry name" value="ANK"/>
    <property type="match status" value="2"/>
</dbReference>
<evidence type="ECO:0000313" key="5">
    <source>
        <dbReference type="EMBL" id="CAG8619097.1"/>
    </source>
</evidence>
<evidence type="ECO:0000256" key="3">
    <source>
        <dbReference type="PROSITE-ProRule" id="PRU00023"/>
    </source>
</evidence>
<gene>
    <name evidence="5" type="ORF">POCULU_LOCUS8331</name>
</gene>
<dbReference type="PANTHER" id="PTHR24171">
    <property type="entry name" value="ANKYRIN REPEAT DOMAIN-CONTAINING PROTEIN 39-RELATED"/>
    <property type="match status" value="1"/>
</dbReference>
<feature type="repeat" description="ANK" evidence="3">
    <location>
        <begin position="33"/>
        <end position="55"/>
    </location>
</feature>
<evidence type="ECO:0000256" key="1">
    <source>
        <dbReference type="ARBA" id="ARBA00022737"/>
    </source>
</evidence>
<name>A0A9N9CYW5_9GLOM</name>
<organism evidence="5 6">
    <name type="scientific">Paraglomus occultum</name>
    <dbReference type="NCBI Taxonomy" id="144539"/>
    <lineage>
        <taxon>Eukaryota</taxon>
        <taxon>Fungi</taxon>
        <taxon>Fungi incertae sedis</taxon>
        <taxon>Mucoromycota</taxon>
        <taxon>Glomeromycotina</taxon>
        <taxon>Glomeromycetes</taxon>
        <taxon>Paraglomerales</taxon>
        <taxon>Paraglomeraceae</taxon>
        <taxon>Paraglomus</taxon>
    </lineage>
</organism>
<keyword evidence="1" id="KW-0677">Repeat</keyword>
<reference evidence="5" key="1">
    <citation type="submission" date="2021-06" db="EMBL/GenBank/DDBJ databases">
        <authorList>
            <person name="Kallberg Y."/>
            <person name="Tangrot J."/>
            <person name="Rosling A."/>
        </authorList>
    </citation>
    <scope>NUCLEOTIDE SEQUENCE</scope>
    <source>
        <strain evidence="5">IA702</strain>
    </source>
</reference>
<dbReference type="AlphaFoldDB" id="A0A9N9CYW5"/>
<dbReference type="Gene3D" id="1.25.40.20">
    <property type="entry name" value="Ankyrin repeat-containing domain"/>
    <property type="match status" value="1"/>
</dbReference>
<evidence type="ECO:0000313" key="6">
    <source>
        <dbReference type="Proteomes" id="UP000789572"/>
    </source>
</evidence>
<dbReference type="PROSITE" id="PS50088">
    <property type="entry name" value="ANK_REPEAT"/>
    <property type="match status" value="2"/>
</dbReference>
<protein>
    <submittedName>
        <fullName evidence="5">9430_t:CDS:1</fullName>
    </submittedName>
</protein>
<keyword evidence="2 3" id="KW-0040">ANK repeat</keyword>
<comment type="caution">
    <text evidence="5">The sequence shown here is derived from an EMBL/GenBank/DDBJ whole genome shotgun (WGS) entry which is preliminary data.</text>
</comment>
<dbReference type="Proteomes" id="UP000789572">
    <property type="component" value="Unassembled WGS sequence"/>
</dbReference>
<dbReference type="SUPFAM" id="SSF48403">
    <property type="entry name" value="Ankyrin repeat"/>
    <property type="match status" value="1"/>
</dbReference>
<dbReference type="InterPro" id="IPR036770">
    <property type="entry name" value="Ankyrin_rpt-contain_sf"/>
</dbReference>
<feature type="compositionally biased region" description="Acidic residues" evidence="4">
    <location>
        <begin position="140"/>
        <end position="157"/>
    </location>
</feature>
<keyword evidence="6" id="KW-1185">Reference proteome</keyword>
<dbReference type="EMBL" id="CAJVPJ010002348">
    <property type="protein sequence ID" value="CAG8619097.1"/>
    <property type="molecule type" value="Genomic_DNA"/>
</dbReference>
<dbReference type="PRINTS" id="PR01415">
    <property type="entry name" value="ANKYRIN"/>
</dbReference>
<proteinExistence type="predicted"/>
<dbReference type="OrthoDB" id="9995210at2759"/>
<feature type="region of interest" description="Disordered" evidence="4">
    <location>
        <begin position="137"/>
        <end position="157"/>
    </location>
</feature>
<feature type="repeat" description="ANK" evidence="3">
    <location>
        <begin position="68"/>
        <end position="105"/>
    </location>
</feature>
<evidence type="ECO:0000256" key="4">
    <source>
        <dbReference type="SAM" id="MobiDB-lite"/>
    </source>
</evidence>
<accession>A0A9N9CYW5</accession>
<feature type="non-terminal residue" evidence="5">
    <location>
        <position position="1"/>
    </location>
</feature>
<dbReference type="GO" id="GO:0085020">
    <property type="term" value="P:protein K6-linked ubiquitination"/>
    <property type="evidence" value="ECO:0007669"/>
    <property type="project" value="TreeGrafter"/>
</dbReference>